<keyword evidence="5 10" id="KW-1133">Transmembrane helix</keyword>
<dbReference type="Pfam" id="PF00015">
    <property type="entry name" value="MCPsignal"/>
    <property type="match status" value="1"/>
</dbReference>
<evidence type="ECO:0000256" key="4">
    <source>
        <dbReference type="ARBA" id="ARBA00022692"/>
    </source>
</evidence>
<dbReference type="EMBL" id="JAAXPN010000002">
    <property type="protein sequence ID" value="NKZ23818.1"/>
    <property type="molecule type" value="Genomic_DNA"/>
</dbReference>
<dbReference type="Gene3D" id="3.30.450.20">
    <property type="entry name" value="PAS domain"/>
    <property type="match status" value="1"/>
</dbReference>
<dbReference type="Pfam" id="PF02743">
    <property type="entry name" value="dCache_1"/>
    <property type="match status" value="1"/>
</dbReference>
<evidence type="ECO:0000256" key="10">
    <source>
        <dbReference type="SAM" id="Phobius"/>
    </source>
</evidence>
<dbReference type="SUPFAM" id="SSF58104">
    <property type="entry name" value="Methyl-accepting chemotaxis protein (MCP) signaling domain"/>
    <property type="match status" value="1"/>
</dbReference>
<protein>
    <submittedName>
        <fullName evidence="12">Methyl-accepting chemotaxis protein</fullName>
    </submittedName>
</protein>
<dbReference type="GO" id="GO:0007165">
    <property type="term" value="P:signal transduction"/>
    <property type="evidence" value="ECO:0007669"/>
    <property type="project" value="UniProtKB-KW"/>
</dbReference>
<evidence type="ECO:0000256" key="5">
    <source>
        <dbReference type="ARBA" id="ARBA00022989"/>
    </source>
</evidence>
<evidence type="ECO:0000256" key="2">
    <source>
        <dbReference type="ARBA" id="ARBA00022475"/>
    </source>
</evidence>
<feature type="coiled-coil region" evidence="9">
    <location>
        <begin position="434"/>
        <end position="503"/>
    </location>
</feature>
<dbReference type="PANTHER" id="PTHR32089:SF112">
    <property type="entry name" value="LYSOZYME-LIKE PROTEIN-RELATED"/>
    <property type="match status" value="1"/>
</dbReference>
<evidence type="ECO:0000256" key="6">
    <source>
        <dbReference type="ARBA" id="ARBA00023136"/>
    </source>
</evidence>
<evidence type="ECO:0000259" key="11">
    <source>
        <dbReference type="PROSITE" id="PS50111"/>
    </source>
</evidence>
<dbReference type="SMART" id="SM00283">
    <property type="entry name" value="MA"/>
    <property type="match status" value="1"/>
</dbReference>
<comment type="caution">
    <text evidence="12">The sequence shown here is derived from an EMBL/GenBank/DDBJ whole genome shotgun (WGS) entry which is preliminary data.</text>
</comment>
<reference evidence="12 13" key="1">
    <citation type="submission" date="2020-04" db="EMBL/GenBank/DDBJ databases">
        <title>MicrobeNet Type strains.</title>
        <authorList>
            <person name="Nicholson A.C."/>
        </authorList>
    </citation>
    <scope>NUCLEOTIDE SEQUENCE [LARGE SCALE GENOMIC DNA]</scope>
    <source>
        <strain evidence="12 13">CCUG 61472</strain>
    </source>
</reference>
<keyword evidence="7 8" id="KW-0807">Transducer</keyword>
<gene>
    <name evidence="12" type="ORF">HF964_03215</name>
</gene>
<evidence type="ECO:0000256" key="1">
    <source>
        <dbReference type="ARBA" id="ARBA00004651"/>
    </source>
</evidence>
<accession>A0A7X6N110</accession>
<dbReference type="InterPro" id="IPR004089">
    <property type="entry name" value="MCPsignal_dom"/>
</dbReference>
<dbReference type="CDD" id="cd18773">
    <property type="entry name" value="PDC1_HK_sensor"/>
    <property type="match status" value="1"/>
</dbReference>
<comment type="subcellular location">
    <subcellularLocation>
        <location evidence="1">Cell membrane</location>
        <topology evidence="1">Multi-pass membrane protein</topology>
    </subcellularLocation>
</comment>
<dbReference type="PROSITE" id="PS50111">
    <property type="entry name" value="CHEMOTAXIS_TRANSDUC_2"/>
    <property type="match status" value="1"/>
</dbReference>
<evidence type="ECO:0000256" key="9">
    <source>
        <dbReference type="SAM" id="Coils"/>
    </source>
</evidence>
<dbReference type="InterPro" id="IPR033479">
    <property type="entry name" value="dCache_1"/>
</dbReference>
<keyword evidence="9" id="KW-0175">Coiled coil</keyword>
<dbReference type="Gene3D" id="1.10.287.950">
    <property type="entry name" value="Methyl-accepting chemotaxis protein"/>
    <property type="match status" value="1"/>
</dbReference>
<dbReference type="GO" id="GO:0005886">
    <property type="term" value="C:plasma membrane"/>
    <property type="evidence" value="ECO:0007669"/>
    <property type="project" value="UniProtKB-SubCell"/>
</dbReference>
<organism evidence="12 13">
    <name type="scientific">Periweissella fabalis</name>
    <dbReference type="NCBI Taxonomy" id="1070421"/>
    <lineage>
        <taxon>Bacteria</taxon>
        <taxon>Bacillati</taxon>
        <taxon>Bacillota</taxon>
        <taxon>Bacilli</taxon>
        <taxon>Lactobacillales</taxon>
        <taxon>Lactobacillaceae</taxon>
        <taxon>Periweissella</taxon>
    </lineage>
</organism>
<keyword evidence="4 10" id="KW-0812">Transmembrane</keyword>
<feature type="domain" description="Methyl-accepting transducer" evidence="11">
    <location>
        <begin position="398"/>
        <end position="655"/>
    </location>
</feature>
<evidence type="ECO:0000256" key="8">
    <source>
        <dbReference type="PROSITE-ProRule" id="PRU00284"/>
    </source>
</evidence>
<sequence>MIKTNRKRKTIRTAIQVTILLIAMVPVIITLITSLFVNSNLVNERVHLDQAGAIKMAMNAKANLRNHTAQELEYIANNTEFKQETYDIPAIEKLLFQSQAIGDKGILTIAFIPTSGPYATTRPFPAGFNPRSRDWYVGAVAKGGQQYWRPAFKEALTGKMVTSVSRVIKNKHGDEGVLMIDTTYAPVNNVVRNLNIGRTGSATVISPSGVVIDSESKVKKLEYPSGQSIADTAVYKAIVNSASKAGHIKVGSFLNPREIYFDKSSATSWVFSEVMPNEINIERNSLLIVSVIVLILVLIVGSLLAMIISRLLRNIINRYTSYFDEVANGNLVQISADDSTDPKTHLSRNLTAPDTNGNELNYLTVKYNATIDAVSQLITSLQAESKTVANGSAALLELSRQTTTATEEVAQTITGIAEVTAAQAQETEKSVAEVQHLTDEVTTMRQTADEMKNQSDGLRRINMENLTVTKEVDDNWQNELAKMAQLQTNMEQLDDNVQNINQIIDVINEIAQQTNLLALNASIEAASAGEAGQGFAVVASEIRKLAEQSKDSTTAIRKLIDSIRQQSSAMVSQTSNSVQGGQRQSDLIKQALAASNEVAANNEQLVAKIDQMSSVSQEIEQIEQKVLTNLESISASTEENSAGTEEVSANSEEVLATMDEFTSQVAQLDQAAQNLKQASAKFKMLD</sequence>
<keyword evidence="13" id="KW-1185">Reference proteome</keyword>
<proteinExistence type="predicted"/>
<evidence type="ECO:0000313" key="12">
    <source>
        <dbReference type="EMBL" id="NKZ23818.1"/>
    </source>
</evidence>
<dbReference type="Proteomes" id="UP000549765">
    <property type="component" value="Unassembled WGS sequence"/>
</dbReference>
<evidence type="ECO:0000313" key="13">
    <source>
        <dbReference type="Proteomes" id="UP000549765"/>
    </source>
</evidence>
<feature type="transmembrane region" description="Helical" evidence="10">
    <location>
        <begin position="12"/>
        <end position="37"/>
    </location>
</feature>
<keyword evidence="3" id="KW-0145">Chemotaxis</keyword>
<name>A0A7X6N110_9LACO</name>
<dbReference type="AlphaFoldDB" id="A0A7X6N110"/>
<keyword evidence="2" id="KW-1003">Cell membrane</keyword>
<keyword evidence="6 10" id="KW-0472">Membrane</keyword>
<evidence type="ECO:0000256" key="3">
    <source>
        <dbReference type="ARBA" id="ARBA00022500"/>
    </source>
</evidence>
<evidence type="ECO:0000256" key="7">
    <source>
        <dbReference type="ARBA" id="ARBA00023224"/>
    </source>
</evidence>
<dbReference type="RefSeq" id="WP_168721619.1">
    <property type="nucleotide sequence ID" value="NZ_JAAXPN010000002.1"/>
</dbReference>
<dbReference type="PANTHER" id="PTHR32089">
    <property type="entry name" value="METHYL-ACCEPTING CHEMOTAXIS PROTEIN MCPB"/>
    <property type="match status" value="1"/>
</dbReference>
<feature type="transmembrane region" description="Helical" evidence="10">
    <location>
        <begin position="286"/>
        <end position="308"/>
    </location>
</feature>
<dbReference type="GO" id="GO:0006935">
    <property type="term" value="P:chemotaxis"/>
    <property type="evidence" value="ECO:0007669"/>
    <property type="project" value="UniProtKB-KW"/>
</dbReference>